<keyword evidence="4" id="KW-1185">Reference proteome</keyword>
<dbReference type="Gene3D" id="1.10.150.320">
    <property type="entry name" value="Photosystem II 12 kDa extrinsic protein"/>
    <property type="match status" value="1"/>
</dbReference>
<dbReference type="Proteomes" id="UP000254467">
    <property type="component" value="Unassembled WGS sequence"/>
</dbReference>
<keyword evidence="3" id="KW-0238">DNA-binding</keyword>
<dbReference type="EMBL" id="UFXQ01000001">
    <property type="protein sequence ID" value="STC68617.1"/>
    <property type="molecule type" value="Genomic_DNA"/>
</dbReference>
<feature type="domain" description="Helix-hairpin-helix DNA-binding motif class 1" evidence="2">
    <location>
        <begin position="210"/>
        <end position="229"/>
    </location>
</feature>
<organism evidence="3 4">
    <name type="scientific">Corynebacterium pilosum</name>
    <dbReference type="NCBI Taxonomy" id="35756"/>
    <lineage>
        <taxon>Bacteria</taxon>
        <taxon>Bacillati</taxon>
        <taxon>Actinomycetota</taxon>
        <taxon>Actinomycetes</taxon>
        <taxon>Mycobacteriales</taxon>
        <taxon>Corynebacteriaceae</taxon>
        <taxon>Corynebacterium</taxon>
    </lineage>
</organism>
<keyword evidence="1" id="KW-1133">Transmembrane helix</keyword>
<dbReference type="GO" id="GO:0015627">
    <property type="term" value="C:type II protein secretion system complex"/>
    <property type="evidence" value="ECO:0007669"/>
    <property type="project" value="TreeGrafter"/>
</dbReference>
<evidence type="ECO:0000313" key="4">
    <source>
        <dbReference type="Proteomes" id="UP000254467"/>
    </source>
</evidence>
<dbReference type="SMART" id="SM00278">
    <property type="entry name" value="HhH1"/>
    <property type="match status" value="2"/>
</dbReference>
<dbReference type="SUPFAM" id="SSF47781">
    <property type="entry name" value="RuvA domain 2-like"/>
    <property type="match status" value="1"/>
</dbReference>
<dbReference type="InterPro" id="IPR019554">
    <property type="entry name" value="Soluble_ligand-bd"/>
</dbReference>
<accession>A0A376CK95</accession>
<dbReference type="PANTHER" id="PTHR21180:SF32">
    <property type="entry name" value="ENDONUCLEASE_EXONUCLEASE_PHOSPHATASE FAMILY DOMAIN-CONTAINING PROTEIN 1"/>
    <property type="match status" value="1"/>
</dbReference>
<dbReference type="STRING" id="35756.GCA_001044155_01900"/>
<feature type="transmembrane region" description="Helical" evidence="1">
    <location>
        <begin position="36"/>
        <end position="53"/>
    </location>
</feature>
<proteinExistence type="predicted"/>
<dbReference type="GO" id="GO:0006281">
    <property type="term" value="P:DNA repair"/>
    <property type="evidence" value="ECO:0007669"/>
    <property type="project" value="InterPro"/>
</dbReference>
<dbReference type="AlphaFoldDB" id="A0A376CK95"/>
<dbReference type="InterPro" id="IPR010994">
    <property type="entry name" value="RuvA_2-like"/>
</dbReference>
<dbReference type="RefSeq" id="WP_018582119.1">
    <property type="nucleotide sequence ID" value="NZ_LDYD01000007.1"/>
</dbReference>
<feature type="domain" description="Helix-hairpin-helix DNA-binding motif class 1" evidence="2">
    <location>
        <begin position="180"/>
        <end position="199"/>
    </location>
</feature>
<protein>
    <submittedName>
        <fullName evidence="3">DNA uptake protein or related DNA-binding protein</fullName>
    </submittedName>
</protein>
<evidence type="ECO:0000313" key="3">
    <source>
        <dbReference type="EMBL" id="STC68617.1"/>
    </source>
</evidence>
<reference evidence="3 4" key="1">
    <citation type="submission" date="2018-06" db="EMBL/GenBank/DDBJ databases">
        <authorList>
            <consortium name="Pathogen Informatics"/>
            <person name="Doyle S."/>
        </authorList>
    </citation>
    <scope>NUCLEOTIDE SEQUENCE [LARGE SCALE GENOMIC DNA]</scope>
    <source>
        <strain evidence="3 4">NCTC11862</strain>
    </source>
</reference>
<name>A0A376CK95_9CORY</name>
<dbReference type="InterPro" id="IPR003583">
    <property type="entry name" value="Hlx-hairpin-Hlx_DNA-bd_motif"/>
</dbReference>
<keyword evidence="1" id="KW-0812">Transmembrane</keyword>
<gene>
    <name evidence="3" type="primary">comEA</name>
    <name evidence="3" type="ORF">NCTC11862_00376</name>
</gene>
<dbReference type="Pfam" id="PF12836">
    <property type="entry name" value="HHH_3"/>
    <property type="match status" value="1"/>
</dbReference>
<dbReference type="PANTHER" id="PTHR21180">
    <property type="entry name" value="ENDONUCLEASE/EXONUCLEASE/PHOSPHATASE FAMILY DOMAIN-CONTAINING PROTEIN 1"/>
    <property type="match status" value="1"/>
</dbReference>
<sequence length="232" mass="23287">MDITQRISELTRPTGEEDLLNVNYPKSRVEISTKHAVIAALVAVVGLVSWVILGPNQTGPPGGQGPPDSQSQLALADPAWATAANHTGAPAAAPESVVVSVVGAVDHPGLVTLAPGARVADALDSAGAQPEADMMALNLAQVLMDGQQIVVTRIGEAPPAPPPGGGSGTQGVSLNSASAAELMELPGVGEATAAAIISHREEIGGFSDIAQLQDVSGIGPAKFAKLQGEVVL</sequence>
<dbReference type="GO" id="GO:0015628">
    <property type="term" value="P:protein secretion by the type II secretion system"/>
    <property type="evidence" value="ECO:0007669"/>
    <property type="project" value="TreeGrafter"/>
</dbReference>
<keyword evidence="1" id="KW-0472">Membrane</keyword>
<dbReference type="InterPro" id="IPR051675">
    <property type="entry name" value="Endo/Exo/Phosphatase_dom_1"/>
</dbReference>
<dbReference type="Pfam" id="PF10531">
    <property type="entry name" value="SLBB"/>
    <property type="match status" value="1"/>
</dbReference>
<dbReference type="OrthoDB" id="9758724at2"/>
<dbReference type="GO" id="GO:0003677">
    <property type="term" value="F:DNA binding"/>
    <property type="evidence" value="ECO:0007669"/>
    <property type="project" value="UniProtKB-KW"/>
</dbReference>
<evidence type="ECO:0000259" key="2">
    <source>
        <dbReference type="SMART" id="SM00278"/>
    </source>
</evidence>
<evidence type="ECO:0000256" key="1">
    <source>
        <dbReference type="SAM" id="Phobius"/>
    </source>
</evidence>